<evidence type="ECO:0000256" key="1">
    <source>
        <dbReference type="ARBA" id="ARBA00023117"/>
    </source>
</evidence>
<dbReference type="InterPro" id="IPR029614">
    <property type="entry name" value="CECR2"/>
</dbReference>
<dbReference type="GO" id="GO:0007338">
    <property type="term" value="P:single fertilization"/>
    <property type="evidence" value="ECO:0007669"/>
    <property type="project" value="TreeGrafter"/>
</dbReference>
<reference evidence="5 6" key="2">
    <citation type="submission" date="2018-11" db="EMBL/GenBank/DDBJ databases">
        <authorList>
            <consortium name="Pathogen Informatics"/>
        </authorList>
    </citation>
    <scope>NUCLEOTIDE SEQUENCE [LARGE SCALE GENOMIC DNA]</scope>
</reference>
<evidence type="ECO:0000259" key="4">
    <source>
        <dbReference type="PROSITE" id="PS50014"/>
    </source>
</evidence>
<evidence type="ECO:0000256" key="3">
    <source>
        <dbReference type="SAM" id="MobiDB-lite"/>
    </source>
</evidence>
<accession>A0A183IMN9</accession>
<dbReference type="GO" id="GO:0006338">
    <property type="term" value="P:chromatin remodeling"/>
    <property type="evidence" value="ECO:0007669"/>
    <property type="project" value="InterPro"/>
</dbReference>
<feature type="compositionally biased region" description="Low complexity" evidence="3">
    <location>
        <begin position="356"/>
        <end position="367"/>
    </location>
</feature>
<feature type="compositionally biased region" description="Basic and acidic residues" evidence="3">
    <location>
        <begin position="486"/>
        <end position="510"/>
    </location>
</feature>
<dbReference type="GO" id="GO:0090537">
    <property type="term" value="C:CERF complex"/>
    <property type="evidence" value="ECO:0007669"/>
    <property type="project" value="InterPro"/>
</dbReference>
<dbReference type="SUPFAM" id="SSF47370">
    <property type="entry name" value="Bromodomain"/>
    <property type="match status" value="1"/>
</dbReference>
<evidence type="ECO:0000313" key="6">
    <source>
        <dbReference type="Proteomes" id="UP000270296"/>
    </source>
</evidence>
<dbReference type="InterPro" id="IPR001487">
    <property type="entry name" value="Bromodomain"/>
</dbReference>
<dbReference type="Pfam" id="PF00439">
    <property type="entry name" value="Bromodomain"/>
    <property type="match status" value="1"/>
</dbReference>
<dbReference type="PANTHER" id="PTHR47092:SF1">
    <property type="entry name" value="CHROMATIN REMODELING REGULATOR CECR2"/>
    <property type="match status" value="1"/>
</dbReference>
<name>A0A183IMN9_9BILA</name>
<dbReference type="WBParaSite" id="SBAD_0000508501-mRNA-1">
    <property type="protein sequence ID" value="SBAD_0000508501-mRNA-1"/>
    <property type="gene ID" value="SBAD_0000508501"/>
</dbReference>
<dbReference type="Proteomes" id="UP000270296">
    <property type="component" value="Unassembled WGS sequence"/>
</dbReference>
<dbReference type="SMART" id="SM00297">
    <property type="entry name" value="BROMO"/>
    <property type="match status" value="1"/>
</dbReference>
<proteinExistence type="predicted"/>
<feature type="region of interest" description="Disordered" evidence="3">
    <location>
        <begin position="486"/>
        <end position="518"/>
    </location>
</feature>
<feature type="domain" description="Bromo" evidence="4">
    <location>
        <begin position="579"/>
        <end position="649"/>
    </location>
</feature>
<protein>
    <submittedName>
        <fullName evidence="7">Bromo domain-containing protein</fullName>
    </submittedName>
</protein>
<evidence type="ECO:0000313" key="7">
    <source>
        <dbReference type="WBParaSite" id="SBAD_0000508501-mRNA-1"/>
    </source>
</evidence>
<keyword evidence="1 2" id="KW-0103">Bromodomain</keyword>
<evidence type="ECO:0000313" key="5">
    <source>
        <dbReference type="EMBL" id="VDP05646.1"/>
    </source>
</evidence>
<feature type="region of interest" description="Disordered" evidence="3">
    <location>
        <begin position="341"/>
        <end position="382"/>
    </location>
</feature>
<evidence type="ECO:0000256" key="2">
    <source>
        <dbReference type="PROSITE-ProRule" id="PRU00035"/>
    </source>
</evidence>
<dbReference type="InterPro" id="IPR018359">
    <property type="entry name" value="Bromodomain_CS"/>
</dbReference>
<dbReference type="PROSITE" id="PS50014">
    <property type="entry name" value="BROMODOMAIN_2"/>
    <property type="match status" value="1"/>
</dbReference>
<dbReference type="OrthoDB" id="10055895at2759"/>
<dbReference type="AlphaFoldDB" id="A0A183IMN9"/>
<sequence length="740" mass="86736">MAEDMKKELQSFWEVPAIAHFCSLFREVFKLIDFEIEKGNLNLRVGSHRLDSVMTNDDWGGDSDEAQGDGYDNRDRNDDYYGPNPLGVNAEKASFHSLPLYAKVKVLHLLCEWRLSKPDVEIMTKDFSGESLRILPLGQDHNGITYWYFYGTRLYSEDPEIKLKISLSSRHKQKSQLSDSLNCETLDETVTKKTKKKRRRKRSKKAYDFGMKRRRVATSSHRHTESEEAKSDEECETSNVCSKLRPELVVNTSGCSTPHNLTADPDDSSLSEMVKCIYRSRDDDDSLMSSEDMEVSSRGRSFVKKEVDSLSEKQRSFTDSPISASFTEDLRPYRTRNSQLKLKSEVLSEPKMRPLSATPSSTTAAASDQESADDRSWDQELLQPPTKSRWHLRCSTLDDWKRLTEMFSGSSTSAERRLHKMLAKDFLPALEDMFIQKEKEAAYKAQELTKRVSDRLEMKKLKKRQEMAERSRREAEERRRLAALQEERRKKEESERREARHQMRELEKERHYKVKQHAAEERKRRLELWQKRKEVLEVERKSSSSSDTMMDEKELNELDIQLEFEVMYGQMEKLLNYVRRDADAWPFMEPVTADIAPDYRDIVQHPMDFETMQHKIESRDYTNKCQFIDDMNLVFLNCLQYNGLKSEYTKLAQRLERVFLKGWKRYFPPSEMVDSNARIQQELLECLSRLGALDRQIKRELQVSSPHKYFFPGSFLAYFSLYTEGEAKDVHFAFVLIECS</sequence>
<dbReference type="PANTHER" id="PTHR47092">
    <property type="entry name" value="CAT EYE SYNDROME CRITICAL REGION PROTEIN 2"/>
    <property type="match status" value="1"/>
</dbReference>
<keyword evidence="6" id="KW-1185">Reference proteome</keyword>
<gene>
    <name evidence="5" type="ORF">SBAD_LOCUS4885</name>
</gene>
<feature type="region of interest" description="Disordered" evidence="3">
    <location>
        <begin position="190"/>
        <end position="237"/>
    </location>
</feature>
<dbReference type="InterPro" id="IPR036427">
    <property type="entry name" value="Bromodomain-like_sf"/>
</dbReference>
<feature type="compositionally biased region" description="Basic and acidic residues" evidence="3">
    <location>
        <begin position="342"/>
        <end position="352"/>
    </location>
</feature>
<feature type="compositionally biased region" description="Basic residues" evidence="3">
    <location>
        <begin position="192"/>
        <end position="204"/>
    </location>
</feature>
<reference evidence="7" key="1">
    <citation type="submission" date="2016-06" db="UniProtKB">
        <authorList>
            <consortium name="WormBaseParasite"/>
        </authorList>
    </citation>
    <scope>IDENTIFICATION</scope>
</reference>
<organism evidence="7">
    <name type="scientific">Soboliphyme baturini</name>
    <dbReference type="NCBI Taxonomy" id="241478"/>
    <lineage>
        <taxon>Eukaryota</taxon>
        <taxon>Metazoa</taxon>
        <taxon>Ecdysozoa</taxon>
        <taxon>Nematoda</taxon>
        <taxon>Enoplea</taxon>
        <taxon>Dorylaimia</taxon>
        <taxon>Dioctophymatida</taxon>
        <taxon>Dioctophymatoidea</taxon>
        <taxon>Soboliphymatidae</taxon>
        <taxon>Soboliphyme</taxon>
    </lineage>
</organism>
<dbReference type="PRINTS" id="PR00503">
    <property type="entry name" value="BROMODOMAIN"/>
</dbReference>
<dbReference type="EMBL" id="UZAM01008611">
    <property type="protein sequence ID" value="VDP05646.1"/>
    <property type="molecule type" value="Genomic_DNA"/>
</dbReference>
<feature type="region of interest" description="Disordered" evidence="3">
    <location>
        <begin position="56"/>
        <end position="78"/>
    </location>
</feature>
<dbReference type="PROSITE" id="PS00633">
    <property type="entry name" value="BROMODOMAIN_1"/>
    <property type="match status" value="1"/>
</dbReference>
<dbReference type="Gene3D" id="1.20.920.10">
    <property type="entry name" value="Bromodomain-like"/>
    <property type="match status" value="1"/>
</dbReference>